<dbReference type="InterPro" id="IPR032675">
    <property type="entry name" value="LRR_dom_sf"/>
</dbReference>
<accession>A0A139A9M1</accession>
<dbReference type="STRING" id="1344416.A0A139A9M1"/>
<gene>
    <name evidence="4" type="ORF">M427DRAFT_367478</name>
</gene>
<dbReference type="EMBL" id="KQ965777">
    <property type="protein sequence ID" value="KXS13466.1"/>
    <property type="molecule type" value="Genomic_DNA"/>
</dbReference>
<evidence type="ECO:0000256" key="1">
    <source>
        <dbReference type="SAM" id="MobiDB-lite"/>
    </source>
</evidence>
<reference evidence="4 5" key="1">
    <citation type="journal article" date="2015" name="Genome Biol. Evol.">
        <title>Phylogenomic analyses indicate that early fungi evolved digesting cell walls of algal ancestors of land plants.</title>
        <authorList>
            <person name="Chang Y."/>
            <person name="Wang S."/>
            <person name="Sekimoto S."/>
            <person name="Aerts A.L."/>
            <person name="Choi C."/>
            <person name="Clum A."/>
            <person name="LaButti K.M."/>
            <person name="Lindquist E.A."/>
            <person name="Yee Ngan C."/>
            <person name="Ohm R.A."/>
            <person name="Salamov A.A."/>
            <person name="Grigoriev I.V."/>
            <person name="Spatafora J.W."/>
            <person name="Berbee M.L."/>
        </authorList>
    </citation>
    <scope>NUCLEOTIDE SEQUENCE [LARGE SCALE GENOMIC DNA]</scope>
    <source>
        <strain evidence="4 5">JEL478</strain>
    </source>
</reference>
<proteinExistence type="predicted"/>
<evidence type="ECO:0000313" key="4">
    <source>
        <dbReference type="EMBL" id="KXS13466.1"/>
    </source>
</evidence>
<keyword evidence="2" id="KW-0812">Transmembrane</keyword>
<dbReference type="Gene3D" id="3.80.10.10">
    <property type="entry name" value="Ribonuclease Inhibitor"/>
    <property type="match status" value="1"/>
</dbReference>
<evidence type="ECO:0000256" key="3">
    <source>
        <dbReference type="SAM" id="SignalP"/>
    </source>
</evidence>
<feature type="transmembrane region" description="Helical" evidence="2">
    <location>
        <begin position="260"/>
        <end position="279"/>
    </location>
</feature>
<dbReference type="InterPro" id="IPR001611">
    <property type="entry name" value="Leu-rich_rpt"/>
</dbReference>
<dbReference type="InterPro" id="IPR050994">
    <property type="entry name" value="At_inactive_RLKs"/>
</dbReference>
<evidence type="ECO:0000313" key="5">
    <source>
        <dbReference type="Proteomes" id="UP000070544"/>
    </source>
</evidence>
<keyword evidence="3" id="KW-0732">Signal</keyword>
<name>A0A139A9M1_GONPJ</name>
<organism evidence="4 5">
    <name type="scientific">Gonapodya prolifera (strain JEL478)</name>
    <name type="common">Monoblepharis prolifera</name>
    <dbReference type="NCBI Taxonomy" id="1344416"/>
    <lineage>
        <taxon>Eukaryota</taxon>
        <taxon>Fungi</taxon>
        <taxon>Fungi incertae sedis</taxon>
        <taxon>Chytridiomycota</taxon>
        <taxon>Chytridiomycota incertae sedis</taxon>
        <taxon>Monoblepharidomycetes</taxon>
        <taxon>Monoblepharidales</taxon>
        <taxon>Gonapodyaceae</taxon>
        <taxon>Gonapodya</taxon>
    </lineage>
</organism>
<evidence type="ECO:0000256" key="2">
    <source>
        <dbReference type="SAM" id="Phobius"/>
    </source>
</evidence>
<dbReference type="PROSITE" id="PS51450">
    <property type="entry name" value="LRR"/>
    <property type="match status" value="1"/>
</dbReference>
<feature type="chain" id="PRO_5007296056" evidence="3">
    <location>
        <begin position="23"/>
        <end position="437"/>
    </location>
</feature>
<keyword evidence="2" id="KW-1133">Transmembrane helix</keyword>
<feature type="signal peptide" evidence="3">
    <location>
        <begin position="1"/>
        <end position="22"/>
    </location>
</feature>
<dbReference type="Pfam" id="PF00560">
    <property type="entry name" value="LRR_1"/>
    <property type="match status" value="2"/>
</dbReference>
<dbReference type="SUPFAM" id="SSF52058">
    <property type="entry name" value="L domain-like"/>
    <property type="match status" value="1"/>
</dbReference>
<dbReference type="Proteomes" id="UP000070544">
    <property type="component" value="Unassembled WGS sequence"/>
</dbReference>
<sequence>MWGGLLGGFAIWTSAFLTKVSAQTQQEECGVFEDLYEQSRKTLPWTKGKCCAFTQYDTGAPSFSCNRDGRITAVYLYGQNLTGSLAPVDGLTELRNLWLYRNGLTGPIPRLSNLKHLQTLLMSYNKLEGPIPEFSGLTQLTVIDLSSNQLSGAIPDFANLTLLATLRLGNNKLSGTVPNLSFLTEMLSFDVGLNSLSGNVDGLLPAQVMDYCRLIPQNGSGLFSCNKQYTADCLKGGQMIANGTASQCSGAQMRMGNSRWELIAVIAGIALVALILMTYKVRLMFRNGLFQKPIDESQKKEFSGIPPDVQSVSTTGKDMEQSRPTTAHWITQPASTAAANLHSRATDDSFTIASSVGLSPSQNLTPVELVTEPRASSLQSSNEVSLCLVDWWLGVMKMANRLPEAGSLGICVAGWSFAREQTEHQSGVAARYLRGAN</sequence>
<dbReference type="OrthoDB" id="676979at2759"/>
<protein>
    <submittedName>
        <fullName evidence="4">L domain-like protein</fullName>
    </submittedName>
</protein>
<dbReference type="PANTHER" id="PTHR48010">
    <property type="entry name" value="OS05G0588300 PROTEIN"/>
    <property type="match status" value="1"/>
</dbReference>
<keyword evidence="2" id="KW-0472">Membrane</keyword>
<dbReference type="AlphaFoldDB" id="A0A139A9M1"/>
<dbReference type="PANTHER" id="PTHR48010:SF58">
    <property type="entry name" value="RECEPTOR PROTEIN KINASE-LIKE PROTEIN ZAR1"/>
    <property type="match status" value="1"/>
</dbReference>
<feature type="region of interest" description="Disordered" evidence="1">
    <location>
        <begin position="300"/>
        <end position="319"/>
    </location>
</feature>
<keyword evidence="5" id="KW-1185">Reference proteome</keyword>
<feature type="compositionally biased region" description="Polar residues" evidence="1">
    <location>
        <begin position="310"/>
        <end position="319"/>
    </location>
</feature>